<evidence type="ECO:0000256" key="1">
    <source>
        <dbReference type="SAM" id="Phobius"/>
    </source>
</evidence>
<evidence type="ECO:0008006" key="4">
    <source>
        <dbReference type="Google" id="ProtNLM"/>
    </source>
</evidence>
<dbReference type="EMBL" id="REGN01001532">
    <property type="protein sequence ID" value="RNA34039.1"/>
    <property type="molecule type" value="Genomic_DNA"/>
</dbReference>
<proteinExistence type="predicted"/>
<name>A0A3M7SE84_BRAPC</name>
<keyword evidence="1" id="KW-1133">Transmembrane helix</keyword>
<keyword evidence="3" id="KW-1185">Reference proteome</keyword>
<accession>A0A3M7SE84</accession>
<comment type="caution">
    <text evidence="2">The sequence shown here is derived from an EMBL/GenBank/DDBJ whole genome shotgun (WGS) entry which is preliminary data.</text>
</comment>
<gene>
    <name evidence="2" type="ORF">BpHYR1_005517</name>
</gene>
<keyword evidence="1" id="KW-0812">Transmembrane</keyword>
<keyword evidence="1" id="KW-0472">Membrane</keyword>
<reference evidence="2 3" key="1">
    <citation type="journal article" date="2018" name="Sci. Rep.">
        <title>Genomic signatures of local adaptation to the degree of environmental predictability in rotifers.</title>
        <authorList>
            <person name="Franch-Gras L."/>
            <person name="Hahn C."/>
            <person name="Garcia-Roger E.M."/>
            <person name="Carmona M.J."/>
            <person name="Serra M."/>
            <person name="Gomez A."/>
        </authorList>
    </citation>
    <scope>NUCLEOTIDE SEQUENCE [LARGE SCALE GENOMIC DNA]</scope>
    <source>
        <strain evidence="2">HYR1</strain>
    </source>
</reference>
<organism evidence="2 3">
    <name type="scientific">Brachionus plicatilis</name>
    <name type="common">Marine rotifer</name>
    <name type="synonym">Brachionus muelleri</name>
    <dbReference type="NCBI Taxonomy" id="10195"/>
    <lineage>
        <taxon>Eukaryota</taxon>
        <taxon>Metazoa</taxon>
        <taxon>Spiralia</taxon>
        <taxon>Gnathifera</taxon>
        <taxon>Rotifera</taxon>
        <taxon>Eurotatoria</taxon>
        <taxon>Monogononta</taxon>
        <taxon>Pseudotrocha</taxon>
        <taxon>Ploima</taxon>
        <taxon>Brachionidae</taxon>
        <taxon>Brachionus</taxon>
    </lineage>
</organism>
<feature type="transmembrane region" description="Helical" evidence="1">
    <location>
        <begin position="143"/>
        <end position="164"/>
    </location>
</feature>
<evidence type="ECO:0000313" key="3">
    <source>
        <dbReference type="Proteomes" id="UP000276133"/>
    </source>
</evidence>
<evidence type="ECO:0000313" key="2">
    <source>
        <dbReference type="EMBL" id="RNA34039.1"/>
    </source>
</evidence>
<feature type="transmembrane region" description="Helical" evidence="1">
    <location>
        <begin position="45"/>
        <end position="65"/>
    </location>
</feature>
<dbReference type="AlphaFoldDB" id="A0A3M7SE84"/>
<dbReference type="Proteomes" id="UP000276133">
    <property type="component" value="Unassembled WGS sequence"/>
</dbReference>
<protein>
    <recommendedName>
        <fullName evidence="4">Transmembrane protein</fullName>
    </recommendedName>
</protein>
<sequence>MLVSNQQMNVQENQYELEDKFDELRKKHLKICKIIQQMNKCYQEFLGITLLIYITIVLMLLYIMTDWNGNYIQGIKAILFPFWGVSVIIIQEQCSNILEDLLEVNLAEFTNSLCFKINLMINKLTQGVPCLTVFGIININKEFILTVSIWNFVFIFYILTNLQFSKIQAKYREKLLQTKN</sequence>